<keyword evidence="4 6" id="KW-1133">Transmembrane helix</keyword>
<evidence type="ECO:0000256" key="4">
    <source>
        <dbReference type="ARBA" id="ARBA00022989"/>
    </source>
</evidence>
<dbReference type="PANTHER" id="PTHR39083:SF1">
    <property type="entry name" value="CYCLIC DI-GMP-BINDING PROTEIN"/>
    <property type="match status" value="1"/>
</dbReference>
<keyword evidence="3 6" id="KW-0812">Transmembrane</keyword>
<organism evidence="8 9">
    <name type="scientific">Levilinea saccharolytica</name>
    <dbReference type="NCBI Taxonomy" id="229921"/>
    <lineage>
        <taxon>Bacteria</taxon>
        <taxon>Bacillati</taxon>
        <taxon>Chloroflexota</taxon>
        <taxon>Anaerolineae</taxon>
        <taxon>Anaerolineales</taxon>
        <taxon>Anaerolineaceae</taxon>
        <taxon>Levilinea</taxon>
    </lineage>
</organism>
<dbReference type="STRING" id="229921.ADN01_03970"/>
<dbReference type="AlphaFoldDB" id="A0A0P6Y630"/>
<feature type="signal peptide" evidence="7">
    <location>
        <begin position="1"/>
        <end position="27"/>
    </location>
</feature>
<dbReference type="Pfam" id="PF03170">
    <property type="entry name" value="BcsB"/>
    <property type="match status" value="1"/>
</dbReference>
<evidence type="ECO:0000313" key="8">
    <source>
        <dbReference type="EMBL" id="KPL88196.1"/>
    </source>
</evidence>
<accession>A0A0P6Y630</accession>
<dbReference type="PATRIC" id="fig|229921.5.peg.2366"/>
<dbReference type="RefSeq" id="WP_062418262.1">
    <property type="nucleotide sequence ID" value="NZ_DF967974.1"/>
</dbReference>
<evidence type="ECO:0000256" key="3">
    <source>
        <dbReference type="ARBA" id="ARBA00022692"/>
    </source>
</evidence>
<keyword evidence="7" id="KW-0732">Signal</keyword>
<feature type="transmembrane region" description="Helical" evidence="6">
    <location>
        <begin position="714"/>
        <end position="738"/>
    </location>
</feature>
<dbReference type="Proteomes" id="UP000050501">
    <property type="component" value="Unassembled WGS sequence"/>
</dbReference>
<keyword evidence="2" id="KW-1003">Cell membrane</keyword>
<dbReference type="EMBL" id="LGCM01000017">
    <property type="protein sequence ID" value="KPL88196.1"/>
    <property type="molecule type" value="Genomic_DNA"/>
</dbReference>
<dbReference type="PANTHER" id="PTHR39083">
    <property type="entry name" value="CYCLIC DI-GMP-BINDING PROTEIN"/>
    <property type="match status" value="1"/>
</dbReference>
<comment type="subcellular location">
    <subcellularLocation>
        <location evidence="1">Cell membrane</location>
        <topology evidence="1">Single-pass membrane protein</topology>
    </subcellularLocation>
</comment>
<proteinExistence type="predicted"/>
<keyword evidence="9" id="KW-1185">Reference proteome</keyword>
<evidence type="ECO:0000313" key="9">
    <source>
        <dbReference type="Proteomes" id="UP000050501"/>
    </source>
</evidence>
<sequence>MKRATYFLIVLVMVVGLWAGSSTTGYAQTADPTPTSAAAPAAVLDPTSQVTFLTLGETDNLLRGPYDSLRVRLSTPIDWVLLPGATVQLDLSSSYTTLKGLDFTGTGASLEVTFNNVLVTTLPLDWTGERTLTIPLPPEALVSPRSDGRHELLLFLDAAIDCEYDHSTSLIVRQSSLINLPHDTTAPRLDLNRLPQPIYQDSAFQPVTAAVIVPDNPTAGELQAALTLAGGFGRLTNNRLPMTLLPAAAFTPEVQKANHIFMVGQAARLSALLTPLSLPAALQGGAFAGVNQGEGVVQMAASPWSTANVVLVVSGDSDAAVNKAAQAVSSGVIRTNAAPNLAVVTDIQSSIAVPTIPVNRTLGELGYDVITLGGSGISSSEIRFYIPPGQITNNDAYVDINFTNSALVDFDRSGLVVQLNDQVIGSARISAETTTAGKARVTIPAYAVRPGINRMVFLADLLPIDVCTDINLNRLWLSISPDSMLHIPLVPAEPIITSLQNLGAYPLNFTASPTLKSVAFVLPAQDAAAWNTAAQLAADLGRRSYGTLVEVGAAFADALPEDFRKDRDLILVGVPADLPLIAELNPALPAPFENGSNIATERSQQVLYRMPDGVSLGYLQLAPAPWNNQRTVLGVLGSTSEGVTWAGNALVTAALRGQLGGDFAVVRDLQIISSDSRLSMRTADLSTTLVPPAETLVTPAPALPAATPAANQPWLVPAIIATGVLIALVLIIAILSALRKKA</sequence>
<dbReference type="Gene3D" id="2.60.120.260">
    <property type="entry name" value="Galactose-binding domain-like"/>
    <property type="match status" value="2"/>
</dbReference>
<dbReference type="OrthoDB" id="138829at2"/>
<name>A0A0P6Y630_9CHLR</name>
<dbReference type="GO" id="GO:0006011">
    <property type="term" value="P:UDP-alpha-D-glucose metabolic process"/>
    <property type="evidence" value="ECO:0007669"/>
    <property type="project" value="InterPro"/>
</dbReference>
<evidence type="ECO:0000256" key="1">
    <source>
        <dbReference type="ARBA" id="ARBA00004162"/>
    </source>
</evidence>
<dbReference type="InterPro" id="IPR018513">
    <property type="entry name" value="Cell_synthase_bac"/>
</dbReference>
<keyword evidence="5 6" id="KW-0472">Membrane</keyword>
<protein>
    <recommendedName>
        <fullName evidence="10">Cellulose synthase subunit</fullName>
    </recommendedName>
</protein>
<evidence type="ECO:0000256" key="2">
    <source>
        <dbReference type="ARBA" id="ARBA00022475"/>
    </source>
</evidence>
<dbReference type="GO" id="GO:0005886">
    <property type="term" value="C:plasma membrane"/>
    <property type="evidence" value="ECO:0007669"/>
    <property type="project" value="UniProtKB-SubCell"/>
</dbReference>
<comment type="caution">
    <text evidence="8">The sequence shown here is derived from an EMBL/GenBank/DDBJ whole genome shotgun (WGS) entry which is preliminary data.</text>
</comment>
<evidence type="ECO:0000256" key="6">
    <source>
        <dbReference type="SAM" id="Phobius"/>
    </source>
</evidence>
<reference evidence="8 9" key="1">
    <citation type="submission" date="2015-07" db="EMBL/GenBank/DDBJ databases">
        <title>Genome sequence of Levilinea saccharolytica DSM 16555.</title>
        <authorList>
            <person name="Hemp J."/>
            <person name="Ward L.M."/>
            <person name="Pace L.A."/>
            <person name="Fischer W.W."/>
        </authorList>
    </citation>
    <scope>NUCLEOTIDE SEQUENCE [LARGE SCALE GENOMIC DNA]</scope>
    <source>
        <strain evidence="8 9">KIBI-1</strain>
    </source>
</reference>
<gene>
    <name evidence="8" type="ORF">ADN01_03970</name>
</gene>
<feature type="chain" id="PRO_5006133380" description="Cellulose synthase subunit" evidence="7">
    <location>
        <begin position="28"/>
        <end position="742"/>
    </location>
</feature>
<evidence type="ECO:0008006" key="10">
    <source>
        <dbReference type="Google" id="ProtNLM"/>
    </source>
</evidence>
<evidence type="ECO:0000256" key="5">
    <source>
        <dbReference type="ARBA" id="ARBA00023136"/>
    </source>
</evidence>
<evidence type="ECO:0000256" key="7">
    <source>
        <dbReference type="SAM" id="SignalP"/>
    </source>
</evidence>